<proteinExistence type="predicted"/>
<evidence type="ECO:0000313" key="2">
    <source>
        <dbReference type="Proteomes" id="UP001595901"/>
    </source>
</evidence>
<name>A0ABV8CYT5_9STRE</name>
<protein>
    <submittedName>
        <fullName evidence="1">Signal protein</fullName>
    </submittedName>
</protein>
<dbReference type="EMBL" id="JBHSAC010000008">
    <property type="protein sequence ID" value="MFC3931351.1"/>
    <property type="molecule type" value="Genomic_DNA"/>
</dbReference>
<dbReference type="Proteomes" id="UP001595901">
    <property type="component" value="Unassembled WGS sequence"/>
</dbReference>
<sequence>MSALLDSYTQYTTPKAIQDSLSKDNQLGNVGSSISISVTYSASWSWTVTWTVG</sequence>
<accession>A0ABV8CYT5</accession>
<reference evidence="2" key="1">
    <citation type="journal article" date="2019" name="Int. J. Syst. Evol. Microbiol.">
        <title>The Global Catalogue of Microorganisms (GCM) 10K type strain sequencing project: providing services to taxonomists for standard genome sequencing and annotation.</title>
        <authorList>
            <consortium name="The Broad Institute Genomics Platform"/>
            <consortium name="The Broad Institute Genome Sequencing Center for Infectious Disease"/>
            <person name="Wu L."/>
            <person name="Ma J."/>
        </authorList>
    </citation>
    <scope>NUCLEOTIDE SEQUENCE [LARGE SCALE GENOMIC DNA]</scope>
    <source>
        <strain evidence="2">CCUG 58728</strain>
    </source>
</reference>
<comment type="caution">
    <text evidence="1">The sequence shown here is derived from an EMBL/GenBank/DDBJ whole genome shotgun (WGS) entry which is preliminary data.</text>
</comment>
<organism evidence="1 2">
    <name type="scientific">Streptococcus dentapri</name>
    <dbReference type="NCBI Taxonomy" id="573564"/>
    <lineage>
        <taxon>Bacteria</taxon>
        <taxon>Bacillati</taxon>
        <taxon>Bacillota</taxon>
        <taxon>Bacilli</taxon>
        <taxon>Lactobacillales</taxon>
        <taxon>Streptococcaceae</taxon>
        <taxon>Streptococcus</taxon>
    </lineage>
</organism>
<gene>
    <name evidence="1" type="ORF">ACFOSE_00840</name>
</gene>
<keyword evidence="2" id="KW-1185">Reference proteome</keyword>
<dbReference type="RefSeq" id="WP_380429244.1">
    <property type="nucleotide sequence ID" value="NZ_JBHSAC010000008.1"/>
</dbReference>
<evidence type="ECO:0000313" key="1">
    <source>
        <dbReference type="EMBL" id="MFC3931351.1"/>
    </source>
</evidence>